<dbReference type="Pfam" id="PF12263">
    <property type="entry name" value="DUF3611"/>
    <property type="match status" value="1"/>
</dbReference>
<feature type="signal peptide" evidence="2">
    <location>
        <begin position="1"/>
        <end position="19"/>
    </location>
</feature>
<dbReference type="GO" id="GO:0022857">
    <property type="term" value="F:transmembrane transporter activity"/>
    <property type="evidence" value="ECO:0000318"/>
    <property type="project" value="GO_Central"/>
</dbReference>
<dbReference type="PANTHER" id="PTHR34548">
    <property type="entry name" value="PROTEIN TIC 21, CHLOROPLASTIC"/>
    <property type="match status" value="1"/>
</dbReference>
<reference evidence="3 4" key="1">
    <citation type="journal article" date="2004" name="Science">
        <title>The genome of the diatom Thalassiosira pseudonana: ecology, evolution, and metabolism.</title>
        <authorList>
            <person name="Armbrust E.V."/>
            <person name="Berges J.A."/>
            <person name="Bowler C."/>
            <person name="Green B.R."/>
            <person name="Martinez D."/>
            <person name="Putnam N.H."/>
            <person name="Zhou S."/>
            <person name="Allen A.E."/>
            <person name="Apt K.E."/>
            <person name="Bechner M."/>
            <person name="Brzezinski M.A."/>
            <person name="Chaal B.K."/>
            <person name="Chiovitti A."/>
            <person name="Davis A.K."/>
            <person name="Demarest M.S."/>
            <person name="Detter J.C."/>
            <person name="Glavina T."/>
            <person name="Goodstein D."/>
            <person name="Hadi M.Z."/>
            <person name="Hellsten U."/>
            <person name="Hildebrand M."/>
            <person name="Jenkins B.D."/>
            <person name="Jurka J."/>
            <person name="Kapitonov V.V."/>
            <person name="Kroger N."/>
            <person name="Lau W.W."/>
            <person name="Lane T.W."/>
            <person name="Larimer F.W."/>
            <person name="Lippmeier J.C."/>
            <person name="Lucas S."/>
            <person name="Medina M."/>
            <person name="Montsant A."/>
            <person name="Obornik M."/>
            <person name="Parker M.S."/>
            <person name="Palenik B."/>
            <person name="Pazour G.J."/>
            <person name="Richardson P.M."/>
            <person name="Rynearson T.A."/>
            <person name="Saito M.A."/>
            <person name="Schwartz D.C."/>
            <person name="Thamatrakoln K."/>
            <person name="Valentin K."/>
            <person name="Vardi A."/>
            <person name="Wilkerson F.P."/>
            <person name="Rokhsar D.S."/>
        </authorList>
    </citation>
    <scope>NUCLEOTIDE SEQUENCE [LARGE SCALE GENOMIC DNA]</scope>
    <source>
        <strain evidence="3 4">CCMP1335</strain>
    </source>
</reference>
<dbReference type="RefSeq" id="XP_002289047.1">
    <property type="nucleotide sequence ID" value="XM_002289011.1"/>
</dbReference>
<dbReference type="OMA" id="GIFWAVC"/>
<keyword evidence="1" id="KW-0812">Transmembrane</keyword>
<evidence type="ECO:0000256" key="1">
    <source>
        <dbReference type="SAM" id="Phobius"/>
    </source>
</evidence>
<dbReference type="InterPro" id="IPR022051">
    <property type="entry name" value="DUF3611"/>
</dbReference>
<gene>
    <name evidence="3" type="ORF">THAPSDRAFT_3904</name>
</gene>
<feature type="transmembrane region" description="Helical" evidence="1">
    <location>
        <begin position="180"/>
        <end position="203"/>
    </location>
</feature>
<dbReference type="STRING" id="35128.B8BWA5"/>
<dbReference type="GeneID" id="7452096"/>
<feature type="transmembrane region" description="Helical" evidence="1">
    <location>
        <begin position="95"/>
        <end position="114"/>
    </location>
</feature>
<accession>B8BWA5</accession>
<keyword evidence="2" id="KW-0732">Signal</keyword>
<keyword evidence="1" id="KW-1133">Transmembrane helix</keyword>
<feature type="transmembrane region" description="Helical" evidence="1">
    <location>
        <begin position="135"/>
        <end position="154"/>
    </location>
</feature>
<dbReference type="AlphaFoldDB" id="B8BWA5"/>
<dbReference type="eggNOG" id="ENOG502QTAI">
    <property type="taxonomic scope" value="Eukaryota"/>
</dbReference>
<dbReference type="InParanoid" id="B8BWA5"/>
<dbReference type="PANTHER" id="PTHR34548:SF2">
    <property type="entry name" value="PROTEIN TIC 21, CHLOROPLASTIC"/>
    <property type="match status" value="1"/>
</dbReference>
<sequence length="274" mass="29412">MMLLKRPMALAALAAASLAYTLPGSVTGVEAFQLASPTQHTVPLSLSSLTPHHHRVVPTTQPRVSSTNLSSSAFDGQVDSLVLKASKSLTASSWLSWWSQLILTVVSSITFVFARNVMESQTVSPLEFSKVASKFVLPGVGIVTSVMSIIWTWGGRRLARRFVRRSQTSRVEAANLLRRVITVGVTINLIGLLTSLLGAQYIVGTLVAKAMQNVVGFGGGMGGMVASQTLQPLDVLVVQANTNILTSHFVSMACLLWLTRQIDLLDPPSLEDDV</sequence>
<reference evidence="3 4" key="2">
    <citation type="journal article" date="2008" name="Nature">
        <title>The Phaeodactylum genome reveals the evolutionary history of diatom genomes.</title>
        <authorList>
            <person name="Bowler C."/>
            <person name="Allen A.E."/>
            <person name="Badger J.H."/>
            <person name="Grimwood J."/>
            <person name="Jabbari K."/>
            <person name="Kuo A."/>
            <person name="Maheswari U."/>
            <person name="Martens C."/>
            <person name="Maumus F."/>
            <person name="Otillar R.P."/>
            <person name="Rayko E."/>
            <person name="Salamov A."/>
            <person name="Vandepoele K."/>
            <person name="Beszteri B."/>
            <person name="Gruber A."/>
            <person name="Heijde M."/>
            <person name="Katinka M."/>
            <person name="Mock T."/>
            <person name="Valentin K."/>
            <person name="Verret F."/>
            <person name="Berges J.A."/>
            <person name="Brownlee C."/>
            <person name="Cadoret J.P."/>
            <person name="Chiovitti A."/>
            <person name="Choi C.J."/>
            <person name="Coesel S."/>
            <person name="De Martino A."/>
            <person name="Detter J.C."/>
            <person name="Durkin C."/>
            <person name="Falciatore A."/>
            <person name="Fournet J."/>
            <person name="Haruta M."/>
            <person name="Huysman M.J."/>
            <person name="Jenkins B.D."/>
            <person name="Jiroutova K."/>
            <person name="Jorgensen R.E."/>
            <person name="Joubert Y."/>
            <person name="Kaplan A."/>
            <person name="Kroger N."/>
            <person name="Kroth P.G."/>
            <person name="La Roche J."/>
            <person name="Lindquist E."/>
            <person name="Lommer M."/>
            <person name="Martin-Jezequel V."/>
            <person name="Lopez P.J."/>
            <person name="Lucas S."/>
            <person name="Mangogna M."/>
            <person name="McGinnis K."/>
            <person name="Medlin L.K."/>
            <person name="Montsant A."/>
            <person name="Oudot-Le Secq M.P."/>
            <person name="Napoli C."/>
            <person name="Obornik M."/>
            <person name="Parker M.S."/>
            <person name="Petit J.L."/>
            <person name="Porcel B.M."/>
            <person name="Poulsen N."/>
            <person name="Robison M."/>
            <person name="Rychlewski L."/>
            <person name="Rynearson T.A."/>
            <person name="Schmutz J."/>
            <person name="Shapiro H."/>
            <person name="Siaut M."/>
            <person name="Stanley M."/>
            <person name="Sussman M.R."/>
            <person name="Taylor A.R."/>
            <person name="Vardi A."/>
            <person name="von Dassow P."/>
            <person name="Vyverman W."/>
            <person name="Willis A."/>
            <person name="Wyrwicz L.S."/>
            <person name="Rokhsar D.S."/>
            <person name="Weissenbach J."/>
            <person name="Armbrust E.V."/>
            <person name="Green B.R."/>
            <person name="Van de Peer Y."/>
            <person name="Grigoriev I.V."/>
        </authorList>
    </citation>
    <scope>NUCLEOTIDE SEQUENCE [LARGE SCALE GENOMIC DNA]</scope>
    <source>
        <strain evidence="3 4">CCMP1335</strain>
    </source>
</reference>
<feature type="chain" id="PRO_5002869374" evidence="2">
    <location>
        <begin position="20"/>
        <end position="274"/>
    </location>
</feature>
<dbReference type="PaxDb" id="35128-Thaps3904"/>
<keyword evidence="4" id="KW-1185">Reference proteome</keyword>
<evidence type="ECO:0000313" key="4">
    <source>
        <dbReference type="Proteomes" id="UP000001449"/>
    </source>
</evidence>
<evidence type="ECO:0000256" key="2">
    <source>
        <dbReference type="SAM" id="SignalP"/>
    </source>
</evidence>
<evidence type="ECO:0000313" key="3">
    <source>
        <dbReference type="EMBL" id="EED94483.1"/>
    </source>
</evidence>
<proteinExistence type="predicted"/>
<dbReference type="KEGG" id="tps:THAPSDRAFT_3904"/>
<dbReference type="Proteomes" id="UP000001449">
    <property type="component" value="Chromosome 3"/>
</dbReference>
<dbReference type="EMBL" id="CM000640">
    <property type="protein sequence ID" value="EED94483.1"/>
    <property type="molecule type" value="Genomic_DNA"/>
</dbReference>
<protein>
    <submittedName>
        <fullName evidence="3">Uncharacterized protein</fullName>
    </submittedName>
</protein>
<dbReference type="HOGENOM" id="CLU_1017348_0_0_1"/>
<organism evidence="3 4">
    <name type="scientific">Thalassiosira pseudonana</name>
    <name type="common">Marine diatom</name>
    <name type="synonym">Cyclotella nana</name>
    <dbReference type="NCBI Taxonomy" id="35128"/>
    <lineage>
        <taxon>Eukaryota</taxon>
        <taxon>Sar</taxon>
        <taxon>Stramenopiles</taxon>
        <taxon>Ochrophyta</taxon>
        <taxon>Bacillariophyta</taxon>
        <taxon>Coscinodiscophyceae</taxon>
        <taxon>Thalassiosirophycidae</taxon>
        <taxon>Thalassiosirales</taxon>
        <taxon>Thalassiosiraceae</taxon>
        <taxon>Thalassiosira</taxon>
    </lineage>
</organism>
<name>B8BWA5_THAPS</name>
<keyword evidence="1" id="KW-0472">Membrane</keyword>